<name>A0ABY2SHA0_9HYPH</name>
<dbReference type="InterPro" id="IPR050382">
    <property type="entry name" value="MFS_Na/Anion_cotransporter"/>
</dbReference>
<dbReference type="Gene3D" id="1.20.1250.20">
    <property type="entry name" value="MFS general substrate transporter like domains"/>
    <property type="match status" value="2"/>
</dbReference>
<sequence>MPLFVNYRYAILAMLTSAYLINYIDRSALSVAMPFISIEFHLSDIEKGIIFGSFSIGYALFNFVGGALADKFGAKRVLAIAMGFWSIMCGLTAGAFSFWTFFLCRVFFGMGEGPNAAVANKVIYDWFPIKEKATAVGIQQAGGPLGGAISGPLVGMVCYYFGWRFSFLALMFIGLTWVLIWSLKSTSLPSLHKRVGPDELALINQRDQESVEEPESGGKSSMWKAILQPAILAMALSLFCYNYVLFFFITWFPTYLVDARGVSAHDMSFITSLPWLMGAIGYALGGVVIDMIYRRTKRRFFSRKIVLVTAFFISSICIAVTGIADTTVIAVTTMTAAIGLLQLAGPAYWALIQDAASKKYVGSASGLMHGIANTSGIIGPAVTGLIVQSSSYAGAFILAGVLGVIGSCVVFFLVRAKVPEHRHVLVQ</sequence>
<dbReference type="RefSeq" id="WP_136992239.1">
    <property type="nucleotide sequence ID" value="NZ_SZPQ01000039.1"/>
</dbReference>
<evidence type="ECO:0000256" key="2">
    <source>
        <dbReference type="ARBA" id="ARBA00022692"/>
    </source>
</evidence>
<dbReference type="InterPro" id="IPR036259">
    <property type="entry name" value="MFS_trans_sf"/>
</dbReference>
<keyword evidence="8" id="KW-1185">Reference proteome</keyword>
<feature type="transmembrane region" description="Helical" evidence="5">
    <location>
        <begin position="392"/>
        <end position="414"/>
    </location>
</feature>
<dbReference type="CDD" id="cd17319">
    <property type="entry name" value="MFS_ExuT_GudP_like"/>
    <property type="match status" value="1"/>
</dbReference>
<feature type="transmembrane region" description="Helical" evidence="5">
    <location>
        <begin position="7"/>
        <end position="24"/>
    </location>
</feature>
<evidence type="ECO:0000256" key="4">
    <source>
        <dbReference type="ARBA" id="ARBA00023136"/>
    </source>
</evidence>
<dbReference type="PANTHER" id="PTHR11662">
    <property type="entry name" value="SOLUTE CARRIER FAMILY 17"/>
    <property type="match status" value="1"/>
</dbReference>
<evidence type="ECO:0000313" key="8">
    <source>
        <dbReference type="Proteomes" id="UP000305202"/>
    </source>
</evidence>
<dbReference type="Pfam" id="PF07690">
    <property type="entry name" value="MFS_1"/>
    <property type="match status" value="1"/>
</dbReference>
<organism evidence="7 8">
    <name type="scientific">Martelella alba</name>
    <dbReference type="NCBI Taxonomy" id="2590451"/>
    <lineage>
        <taxon>Bacteria</taxon>
        <taxon>Pseudomonadati</taxon>
        <taxon>Pseudomonadota</taxon>
        <taxon>Alphaproteobacteria</taxon>
        <taxon>Hyphomicrobiales</taxon>
        <taxon>Aurantimonadaceae</taxon>
        <taxon>Martelella</taxon>
    </lineage>
</organism>
<accession>A0ABY2SHA0</accession>
<dbReference type="Proteomes" id="UP000305202">
    <property type="component" value="Unassembled WGS sequence"/>
</dbReference>
<comment type="caution">
    <text evidence="7">The sequence shown here is derived from an EMBL/GenBank/DDBJ whole genome shotgun (WGS) entry which is preliminary data.</text>
</comment>
<evidence type="ECO:0000313" key="7">
    <source>
        <dbReference type="EMBL" id="TKI03734.1"/>
    </source>
</evidence>
<feature type="transmembrane region" description="Helical" evidence="5">
    <location>
        <begin position="161"/>
        <end position="183"/>
    </location>
</feature>
<keyword evidence="3 5" id="KW-1133">Transmembrane helix</keyword>
<dbReference type="SUPFAM" id="SSF103473">
    <property type="entry name" value="MFS general substrate transporter"/>
    <property type="match status" value="1"/>
</dbReference>
<feature type="transmembrane region" description="Helical" evidence="5">
    <location>
        <begin position="230"/>
        <end position="252"/>
    </location>
</feature>
<reference evidence="7 8" key="1">
    <citation type="submission" date="2019-04" db="EMBL/GenBank/DDBJ databases">
        <authorList>
            <person name="Li M."/>
            <person name="Gao C."/>
        </authorList>
    </citation>
    <scope>NUCLEOTIDE SEQUENCE [LARGE SCALE GENOMIC DNA]</scope>
    <source>
        <strain evidence="7 8">BGMRC 2031</strain>
    </source>
</reference>
<dbReference type="PROSITE" id="PS50850">
    <property type="entry name" value="MFS"/>
    <property type="match status" value="1"/>
</dbReference>
<dbReference type="EMBL" id="SZPQ01000039">
    <property type="protein sequence ID" value="TKI03734.1"/>
    <property type="molecule type" value="Genomic_DNA"/>
</dbReference>
<feature type="transmembrane region" description="Helical" evidence="5">
    <location>
        <begin position="329"/>
        <end position="352"/>
    </location>
</feature>
<feature type="transmembrane region" description="Helical" evidence="5">
    <location>
        <begin position="49"/>
        <end position="70"/>
    </location>
</feature>
<keyword evidence="2 5" id="KW-0812">Transmembrane</keyword>
<feature type="domain" description="Major facilitator superfamily (MFS) profile" evidence="6">
    <location>
        <begin position="11"/>
        <end position="418"/>
    </location>
</feature>
<evidence type="ECO:0000259" key="6">
    <source>
        <dbReference type="PROSITE" id="PS50850"/>
    </source>
</evidence>
<dbReference type="InterPro" id="IPR020846">
    <property type="entry name" value="MFS_dom"/>
</dbReference>
<feature type="transmembrane region" description="Helical" evidence="5">
    <location>
        <begin position="364"/>
        <end position="386"/>
    </location>
</feature>
<feature type="transmembrane region" description="Helical" evidence="5">
    <location>
        <begin position="305"/>
        <end position="323"/>
    </location>
</feature>
<feature type="transmembrane region" description="Helical" evidence="5">
    <location>
        <begin position="77"/>
        <end position="102"/>
    </location>
</feature>
<evidence type="ECO:0000256" key="5">
    <source>
        <dbReference type="SAM" id="Phobius"/>
    </source>
</evidence>
<feature type="transmembrane region" description="Helical" evidence="5">
    <location>
        <begin position="272"/>
        <end position="293"/>
    </location>
</feature>
<protein>
    <submittedName>
        <fullName evidence="7">MFS transporter</fullName>
    </submittedName>
</protein>
<gene>
    <name evidence="7" type="ORF">FCN80_20660</name>
</gene>
<comment type="subcellular location">
    <subcellularLocation>
        <location evidence="1">Membrane</location>
        <topology evidence="1">Multi-pass membrane protein</topology>
    </subcellularLocation>
</comment>
<evidence type="ECO:0000256" key="1">
    <source>
        <dbReference type="ARBA" id="ARBA00004141"/>
    </source>
</evidence>
<dbReference type="InterPro" id="IPR011701">
    <property type="entry name" value="MFS"/>
</dbReference>
<keyword evidence="4 5" id="KW-0472">Membrane</keyword>
<dbReference type="PANTHER" id="PTHR11662:SF399">
    <property type="entry name" value="FI19708P1-RELATED"/>
    <property type="match status" value="1"/>
</dbReference>
<evidence type="ECO:0000256" key="3">
    <source>
        <dbReference type="ARBA" id="ARBA00022989"/>
    </source>
</evidence>
<proteinExistence type="predicted"/>